<dbReference type="Proteomes" id="UP000326671">
    <property type="component" value="Unassembled WGS sequence"/>
</dbReference>
<dbReference type="OrthoDB" id="2869393at2"/>
<feature type="transmembrane region" description="Helical" evidence="2">
    <location>
        <begin position="5"/>
        <end position="25"/>
    </location>
</feature>
<organism evidence="3 4">
    <name type="scientific">Niallia endozanthoxylica</name>
    <dbReference type="NCBI Taxonomy" id="2036016"/>
    <lineage>
        <taxon>Bacteria</taxon>
        <taxon>Bacillati</taxon>
        <taxon>Bacillota</taxon>
        <taxon>Bacilli</taxon>
        <taxon>Bacillales</taxon>
        <taxon>Bacillaceae</taxon>
        <taxon>Niallia</taxon>
    </lineage>
</organism>
<keyword evidence="2" id="KW-0472">Membrane</keyword>
<gene>
    <name evidence="3" type="ORF">F4V44_24055</name>
</gene>
<keyword evidence="2" id="KW-0812">Transmembrane</keyword>
<evidence type="ECO:0000256" key="2">
    <source>
        <dbReference type="SAM" id="Phobius"/>
    </source>
</evidence>
<sequence length="226" mass="25103">MKRKYLYIGGCVLAIVLITFSVFQWNSKVETTVEKSKEDLKVAETKKKTTSENGESPENAEGLADEGTTSNPNSNPAKGNNHSTTHSNTESGNGQSQTDGTSDTEGNTESPRFKGTSLEQIKAAYRTIFSDLEVQETSRADQLMVQAKADYVSGKMTKSDLVVKYQDAATALEQNADKIFNTIYNQLLDDLEKYGHNPSEAVEFKDEYEAKKQQRLARIFSELEAF</sequence>
<evidence type="ECO:0000256" key="1">
    <source>
        <dbReference type="SAM" id="MobiDB-lite"/>
    </source>
</evidence>
<evidence type="ECO:0000313" key="4">
    <source>
        <dbReference type="Proteomes" id="UP000326671"/>
    </source>
</evidence>
<feature type="compositionally biased region" description="Polar residues" evidence="1">
    <location>
        <begin position="67"/>
        <end position="110"/>
    </location>
</feature>
<feature type="region of interest" description="Disordered" evidence="1">
    <location>
        <begin position="33"/>
        <end position="117"/>
    </location>
</feature>
<keyword evidence="4" id="KW-1185">Reference proteome</keyword>
<accession>A0A5J5H3D1</accession>
<feature type="compositionally biased region" description="Basic and acidic residues" evidence="1">
    <location>
        <begin position="33"/>
        <end position="50"/>
    </location>
</feature>
<dbReference type="RefSeq" id="WP_150442550.1">
    <property type="nucleotide sequence ID" value="NZ_VYKL01000046.1"/>
</dbReference>
<reference evidence="3 4" key="1">
    <citation type="submission" date="2019-09" db="EMBL/GenBank/DDBJ databases">
        <title>Whole genome sequences of isolates from the Mars Exploration Rovers.</title>
        <authorList>
            <person name="Seuylemezian A."/>
            <person name="Vaishampayan P."/>
        </authorList>
    </citation>
    <scope>NUCLEOTIDE SEQUENCE [LARGE SCALE GENOMIC DNA]</scope>
    <source>
        <strain evidence="3 4">MER_TA_151</strain>
    </source>
</reference>
<name>A0A5J5H3D1_9BACI</name>
<comment type="caution">
    <text evidence="3">The sequence shown here is derived from an EMBL/GenBank/DDBJ whole genome shotgun (WGS) entry which is preliminary data.</text>
</comment>
<proteinExistence type="predicted"/>
<protein>
    <submittedName>
        <fullName evidence="3">Uncharacterized protein</fullName>
    </submittedName>
</protein>
<dbReference type="EMBL" id="VYKL01000046">
    <property type="protein sequence ID" value="KAA9014192.1"/>
    <property type="molecule type" value="Genomic_DNA"/>
</dbReference>
<evidence type="ECO:0000313" key="3">
    <source>
        <dbReference type="EMBL" id="KAA9014192.1"/>
    </source>
</evidence>
<keyword evidence="2" id="KW-1133">Transmembrane helix</keyword>
<dbReference type="AlphaFoldDB" id="A0A5J5H3D1"/>